<dbReference type="GO" id="GO:0008013">
    <property type="term" value="F:beta-catenin binding"/>
    <property type="evidence" value="ECO:0000318"/>
    <property type="project" value="GO_Central"/>
</dbReference>
<evidence type="ECO:0000313" key="8">
    <source>
        <dbReference type="Proteomes" id="UP000001064"/>
    </source>
</evidence>
<dbReference type="EMBL" id="GL871215">
    <property type="protein sequence ID" value="EGC32043.1"/>
    <property type="molecule type" value="Genomic_DNA"/>
</dbReference>
<name>F0ZVI8_DICPU</name>
<dbReference type="PANTHER" id="PTHR46180">
    <property type="entry name" value="VINCULIN"/>
    <property type="match status" value="1"/>
</dbReference>
<evidence type="ECO:0000256" key="5">
    <source>
        <dbReference type="SAM" id="Coils"/>
    </source>
</evidence>
<dbReference type="GO" id="GO:0005737">
    <property type="term" value="C:cytoplasm"/>
    <property type="evidence" value="ECO:0000318"/>
    <property type="project" value="GO_Central"/>
</dbReference>
<dbReference type="GO" id="GO:0005912">
    <property type="term" value="C:adherens junction"/>
    <property type="evidence" value="ECO:0000318"/>
    <property type="project" value="GO_Central"/>
</dbReference>
<dbReference type="FunCoup" id="F0ZVI8">
    <property type="interactions" value="8"/>
</dbReference>
<dbReference type="GO" id="GO:0045294">
    <property type="term" value="F:alpha-catenin binding"/>
    <property type="evidence" value="ECO:0000318"/>
    <property type="project" value="GO_Central"/>
</dbReference>
<dbReference type="eggNOG" id="KOG3681">
    <property type="taxonomic scope" value="Eukaryota"/>
</dbReference>
<dbReference type="GO" id="GO:0005925">
    <property type="term" value="C:focal adhesion"/>
    <property type="evidence" value="ECO:0000318"/>
    <property type="project" value="GO_Central"/>
</dbReference>
<protein>
    <recommendedName>
        <fullName evidence="6">Talin IBS2B domain-containing protein</fullName>
    </recommendedName>
</protein>
<evidence type="ECO:0000259" key="6">
    <source>
        <dbReference type="Pfam" id="PF21896"/>
    </source>
</evidence>
<proteinExistence type="inferred from homology"/>
<dbReference type="AlphaFoldDB" id="F0ZVI8"/>
<dbReference type="Gene3D" id="1.20.120.810">
    <property type="entry name" value="Vinculin, Vh2 four-helix bundle"/>
    <property type="match status" value="1"/>
</dbReference>
<keyword evidence="8" id="KW-1185">Reference proteome</keyword>
<dbReference type="Gene3D" id="1.20.120.230">
    <property type="entry name" value="Alpha-catenin/vinculin-like"/>
    <property type="match status" value="4"/>
</dbReference>
<dbReference type="Pfam" id="PF01044">
    <property type="entry name" value="Vinculin"/>
    <property type="match status" value="3"/>
</dbReference>
<dbReference type="InParanoid" id="F0ZVI8"/>
<sequence>MDEVLEMIADAVSSLVIAITDSEEKNTLFGDMVPGVELIQQAVNGMAEAAEETLTLIDDEFKYQLEGTSKKLKNSAGQLYVHAVRAREDPWNRTPQKDAIKAAKEILQNVVLLVLIEEQSNIKVLVNIAKKAAEGVKRIDEIENIKQLEIMVGDVNQLQGELVKRSQRRSEGSHNPELRSKLEDIATMVNILSEQHQASARQVCGNPRDEVLKSKRSELSSKLLGSIDDLIYTIKLIFETNTKFVDLAFKWKPIRTMAEDEVNRAGAALVDNLRTLPKQIEMGNGAAAAREIVNNANLQISNAIIVANRCQDPVKKKMLLKQIEDLKKLTPQLIQAMKPVLENPNDEAAKRHLDNVIFATQKASEALTTAVVSNPAEIVAASGVSLARELDSLEEAIAAGDKKRAEVLLSHIPTAIDKHIELANALLESVTDPGQRHQIKTAIAKLETLKPKIISNARKAIDNPNDHEARKQLSSDIKEAKSAIGQISQPYEIVSALNTKIHNDLDNLLKCIDEGGPEMQYKGVQYAKDIANHIKKQIEAAEQYAQTITDPERKRQVLEAIENLKKLTPQLLESIKACLADPNDKEARRRLEDVISRVKEASSTLAQVIQPTSDELKEEKRKRNEELARVEAEEKARIRAAAHAAELAKMEAEEKKRIAAAEEEKRRLAAEEEERKRAPKFNIPEGPVNKAVYVAAEEVKDALQSKVRDGTPLGILVQLSDEIAQQMALISSFAAQGDVKGMIMAARKIADTIKQVQQQAKHIADNCSDARLKQNVLTYCDCGGNFSTQLKILCAVKSNDFNDPTAEEQLVTCARGLSNSVINLVKSSEAANIKKIKK</sequence>
<dbReference type="GO" id="GO:0005856">
    <property type="term" value="C:cytoskeleton"/>
    <property type="evidence" value="ECO:0000318"/>
    <property type="project" value="GO_Central"/>
</dbReference>
<evidence type="ECO:0000256" key="2">
    <source>
        <dbReference type="ARBA" id="ARBA00008376"/>
    </source>
</evidence>
<dbReference type="GeneID" id="10507608"/>
<dbReference type="InterPro" id="IPR017997">
    <property type="entry name" value="Vinculin"/>
</dbReference>
<reference evidence="8" key="1">
    <citation type="journal article" date="2011" name="Genome Biol.">
        <title>Comparative genomics of the social amoebae Dictyostelium discoideum and Dictyostelium purpureum.</title>
        <authorList>
            <consortium name="US DOE Joint Genome Institute (JGI-PGF)"/>
            <person name="Sucgang R."/>
            <person name="Kuo A."/>
            <person name="Tian X."/>
            <person name="Salerno W."/>
            <person name="Parikh A."/>
            <person name="Feasley C.L."/>
            <person name="Dalin E."/>
            <person name="Tu H."/>
            <person name="Huang E."/>
            <person name="Barry K."/>
            <person name="Lindquist E."/>
            <person name="Shapiro H."/>
            <person name="Bruce D."/>
            <person name="Schmutz J."/>
            <person name="Salamov A."/>
            <person name="Fey P."/>
            <person name="Gaudet P."/>
            <person name="Anjard C."/>
            <person name="Babu M.M."/>
            <person name="Basu S."/>
            <person name="Bushmanova Y."/>
            <person name="van der Wel H."/>
            <person name="Katoh-Kurasawa M."/>
            <person name="Dinh C."/>
            <person name="Coutinho P.M."/>
            <person name="Saito T."/>
            <person name="Elias M."/>
            <person name="Schaap P."/>
            <person name="Kay R.R."/>
            <person name="Henrissat B."/>
            <person name="Eichinger L."/>
            <person name="Rivero F."/>
            <person name="Putnam N.H."/>
            <person name="West C.M."/>
            <person name="Loomis W.F."/>
            <person name="Chisholm R.L."/>
            <person name="Shaulsky G."/>
            <person name="Strassmann J.E."/>
            <person name="Queller D.C."/>
            <person name="Kuspa A."/>
            <person name="Grigoriev I.V."/>
        </authorList>
    </citation>
    <scope>NUCLEOTIDE SEQUENCE [LARGE SCALE GENOMIC DNA]</scope>
    <source>
        <strain evidence="8">QSDP1</strain>
    </source>
</reference>
<dbReference type="InterPro" id="IPR036723">
    <property type="entry name" value="Alpha-catenin/vinculin-like_sf"/>
</dbReference>
<dbReference type="OMA" id="ANNLCEL"/>
<evidence type="ECO:0000256" key="4">
    <source>
        <dbReference type="ARBA" id="ARBA00023203"/>
    </source>
</evidence>
<keyword evidence="5" id="KW-0175">Coiled coil</keyword>
<dbReference type="InterPro" id="IPR006077">
    <property type="entry name" value="Vinculin/catenin"/>
</dbReference>
<dbReference type="Pfam" id="PF21896">
    <property type="entry name" value="Talin_IBS2B"/>
    <property type="match status" value="1"/>
</dbReference>
<gene>
    <name evidence="7" type="ORF">DICPUDRAFT_49816</name>
</gene>
<keyword evidence="3" id="KW-0963">Cytoplasm</keyword>
<dbReference type="RefSeq" id="XP_003291429.1">
    <property type="nucleotide sequence ID" value="XM_003291381.1"/>
</dbReference>
<dbReference type="SUPFAM" id="SSF47220">
    <property type="entry name" value="alpha-catenin/vinculin-like"/>
    <property type="match status" value="4"/>
</dbReference>
<comment type="similarity">
    <text evidence="2">Belongs to the vinculin/alpha-catenin family.</text>
</comment>
<dbReference type="KEGG" id="dpp:DICPUDRAFT_49816"/>
<feature type="coiled-coil region" evidence="5">
    <location>
        <begin position="613"/>
        <end position="678"/>
    </location>
</feature>
<feature type="domain" description="Talin IBS2B" evidence="6">
    <location>
        <begin position="492"/>
        <end position="609"/>
    </location>
</feature>
<dbReference type="OrthoDB" id="15300at2759"/>
<dbReference type="Proteomes" id="UP000001064">
    <property type="component" value="Unassembled WGS sequence"/>
</dbReference>
<evidence type="ECO:0000256" key="1">
    <source>
        <dbReference type="ARBA" id="ARBA00004496"/>
    </source>
</evidence>
<evidence type="ECO:0000313" key="7">
    <source>
        <dbReference type="EMBL" id="EGC32043.1"/>
    </source>
</evidence>
<organism evidence="7 8">
    <name type="scientific">Dictyostelium purpureum</name>
    <name type="common">Slime mold</name>
    <dbReference type="NCBI Taxonomy" id="5786"/>
    <lineage>
        <taxon>Eukaryota</taxon>
        <taxon>Amoebozoa</taxon>
        <taxon>Evosea</taxon>
        <taxon>Eumycetozoa</taxon>
        <taxon>Dictyostelia</taxon>
        <taxon>Dictyosteliales</taxon>
        <taxon>Dictyosteliaceae</taxon>
        <taxon>Dictyostelium</taxon>
    </lineage>
</organism>
<keyword evidence="4" id="KW-0009">Actin-binding</keyword>
<dbReference type="GO" id="GO:0044291">
    <property type="term" value="C:cell-cell contact zone"/>
    <property type="evidence" value="ECO:0000318"/>
    <property type="project" value="GO_Central"/>
</dbReference>
<accession>F0ZVI8</accession>
<dbReference type="GO" id="GO:0005886">
    <property type="term" value="C:plasma membrane"/>
    <property type="evidence" value="ECO:0000318"/>
    <property type="project" value="GO_Central"/>
</dbReference>
<dbReference type="VEuPathDB" id="AmoebaDB:DICPUDRAFT_49816"/>
<evidence type="ECO:0000256" key="3">
    <source>
        <dbReference type="ARBA" id="ARBA00022490"/>
    </source>
</evidence>
<dbReference type="GO" id="GO:0051015">
    <property type="term" value="F:actin filament binding"/>
    <property type="evidence" value="ECO:0007669"/>
    <property type="project" value="InterPro"/>
</dbReference>
<comment type="subcellular location">
    <subcellularLocation>
        <location evidence="1">Cytoplasm</location>
    </subcellularLocation>
</comment>
<dbReference type="STRING" id="5786.F0ZVI8"/>
<dbReference type="GO" id="GO:0007155">
    <property type="term" value="P:cell adhesion"/>
    <property type="evidence" value="ECO:0000318"/>
    <property type="project" value="GO_Central"/>
</dbReference>
<dbReference type="InterPro" id="IPR054082">
    <property type="entry name" value="Talin_IBS2B"/>
</dbReference>